<dbReference type="EMBL" id="JAEDAF010000001">
    <property type="protein sequence ID" value="MBH8578757.1"/>
    <property type="molecule type" value="Genomic_DNA"/>
</dbReference>
<protein>
    <submittedName>
        <fullName evidence="1">Uncharacterized protein</fullName>
    </submittedName>
</protein>
<dbReference type="AlphaFoldDB" id="A0ABD4KY49"/>
<proteinExistence type="predicted"/>
<evidence type="ECO:0000313" key="1">
    <source>
        <dbReference type="EMBL" id="MBH8578757.1"/>
    </source>
</evidence>
<gene>
    <name evidence="1" type="ORF">I7V36_01505</name>
</gene>
<reference evidence="1 2" key="1">
    <citation type="submission" date="2020-12" db="EMBL/GenBank/DDBJ databases">
        <title>Draft genome sequence of Halomonas pacifica strain CARE-V15.</title>
        <authorList>
            <person name="Vignesh N."/>
            <person name="Thabitha A."/>
            <person name="Saravanan R."/>
            <person name="Manigandan V."/>
        </authorList>
    </citation>
    <scope>NUCLEOTIDE SEQUENCE [LARGE SCALE GENOMIC DNA]</scope>
    <source>
        <strain evidence="1 2">CARE-V15</strain>
    </source>
</reference>
<dbReference type="RefSeq" id="WP_198056785.1">
    <property type="nucleotide sequence ID" value="NZ_JAEDAF010000001.1"/>
</dbReference>
<name>A0ABD4KY49_9GAMM</name>
<sequence length="100" mass="10794">MTPQQSELLAGIQALAIAAHEQTGAHAWHSVRAGHGGALFSDVRVIEPRTLEDLHATTVAVGPDGWDMPTGTDSKERTLAQQRDELAQWIASNRKQEDAA</sequence>
<organism evidence="1 2">
    <name type="scientific">Bisbaumannia pacifica</name>
    <dbReference type="NCBI Taxonomy" id="77098"/>
    <lineage>
        <taxon>Bacteria</taxon>
        <taxon>Pseudomonadati</taxon>
        <taxon>Pseudomonadota</taxon>
        <taxon>Gammaproteobacteria</taxon>
        <taxon>Oceanospirillales</taxon>
        <taxon>Halomonadaceae</taxon>
        <taxon>Bisbaumannia</taxon>
    </lineage>
</organism>
<comment type="caution">
    <text evidence="1">The sequence shown here is derived from an EMBL/GenBank/DDBJ whole genome shotgun (WGS) entry which is preliminary data.</text>
</comment>
<evidence type="ECO:0000313" key="2">
    <source>
        <dbReference type="Proteomes" id="UP000651738"/>
    </source>
</evidence>
<accession>A0ABD4KY49</accession>
<dbReference type="Proteomes" id="UP000651738">
    <property type="component" value="Unassembled WGS sequence"/>
</dbReference>